<protein>
    <submittedName>
        <fullName evidence="2">Uncharacterized protein</fullName>
    </submittedName>
</protein>
<reference evidence="2" key="1">
    <citation type="submission" date="2023-07" db="EMBL/GenBank/DDBJ databases">
        <title>Comparative genomics of wheat-associated soil bacteria to identify genetic determinants of phenazine resistance.</title>
        <authorList>
            <person name="Mouncey N."/>
        </authorList>
    </citation>
    <scope>NUCLEOTIDE SEQUENCE</scope>
    <source>
        <strain evidence="2">V4I22</strain>
    </source>
</reference>
<evidence type="ECO:0000313" key="3">
    <source>
        <dbReference type="Proteomes" id="UP001234216"/>
    </source>
</evidence>
<evidence type="ECO:0000313" key="2">
    <source>
        <dbReference type="EMBL" id="MDQ0904214.1"/>
    </source>
</evidence>
<gene>
    <name evidence="2" type="ORF">QFZ22_000199</name>
</gene>
<dbReference type="EMBL" id="JAUSZV010000001">
    <property type="protein sequence ID" value="MDQ0904214.1"/>
    <property type="molecule type" value="Genomic_DNA"/>
</dbReference>
<comment type="caution">
    <text evidence="2">The sequence shown here is derived from an EMBL/GenBank/DDBJ whole genome shotgun (WGS) entry which is preliminary data.</text>
</comment>
<proteinExistence type="predicted"/>
<feature type="region of interest" description="Disordered" evidence="1">
    <location>
        <begin position="65"/>
        <end position="86"/>
    </location>
</feature>
<evidence type="ECO:0000256" key="1">
    <source>
        <dbReference type="SAM" id="MobiDB-lite"/>
    </source>
</evidence>
<sequence>MTEDGYRDLRVPDDSGRPVREEVALLVYAFYAIADECRTRADYLQVADNMLDVAARRELLSPEATDRAVALGRPAPPAERPRPAPS</sequence>
<organism evidence="2 3">
    <name type="scientific">Streptomyces canus</name>
    <dbReference type="NCBI Taxonomy" id="58343"/>
    <lineage>
        <taxon>Bacteria</taxon>
        <taxon>Bacillati</taxon>
        <taxon>Actinomycetota</taxon>
        <taxon>Actinomycetes</taxon>
        <taxon>Kitasatosporales</taxon>
        <taxon>Streptomycetaceae</taxon>
        <taxon>Streptomyces</taxon>
        <taxon>Streptomyces aurantiacus group</taxon>
    </lineage>
</organism>
<dbReference type="Proteomes" id="UP001234216">
    <property type="component" value="Unassembled WGS sequence"/>
</dbReference>
<accession>A0AAW8F369</accession>
<dbReference type="AlphaFoldDB" id="A0AAW8F369"/>
<name>A0AAW8F369_9ACTN</name>